<proteinExistence type="predicted"/>
<dbReference type="PANTHER" id="PTHR15496:SF2">
    <property type="entry name" value="GENERAL TRANSCRIPTION FACTOR 3C POLYPEPTIDE 4"/>
    <property type="match status" value="1"/>
</dbReference>
<dbReference type="SUPFAM" id="SSF69322">
    <property type="entry name" value="Tricorn protease domain 2"/>
    <property type="match status" value="1"/>
</dbReference>
<dbReference type="GO" id="GO:0006384">
    <property type="term" value="P:transcription initiation at RNA polymerase III promoter"/>
    <property type="evidence" value="ECO:0007669"/>
    <property type="project" value="InterPro"/>
</dbReference>
<dbReference type="InterPro" id="IPR015943">
    <property type="entry name" value="WD40/YVTN_repeat-like_dom_sf"/>
</dbReference>
<dbReference type="InterPro" id="IPR024761">
    <property type="entry name" value="TFIIIC_delta_N"/>
</dbReference>
<dbReference type="PANTHER" id="PTHR15496">
    <property type="entry name" value="GENERAL TRANSCRIPTION FACTOR 3C POLYPEPTIDE 4 FAMILY"/>
    <property type="match status" value="1"/>
</dbReference>
<evidence type="ECO:0000259" key="2">
    <source>
        <dbReference type="Pfam" id="PF12660"/>
    </source>
</evidence>
<dbReference type="InterPro" id="IPR044230">
    <property type="entry name" value="GTF3C4"/>
</dbReference>
<feature type="domain" description="Transcription factor IIIC putative zinc-finger" evidence="2">
    <location>
        <begin position="662"/>
        <end position="758"/>
    </location>
</feature>
<comment type="caution">
    <text evidence="3">The sequence shown here is derived from an EMBL/GenBank/DDBJ whole genome shotgun (WGS) entry which is preliminary data.</text>
</comment>
<protein>
    <recommendedName>
        <fullName evidence="5">Transcription factor IIIC 90kDa subunit N-terminal domain-containing protein</fullName>
    </recommendedName>
</protein>
<accession>A0A9P6G2A0</accession>
<evidence type="ECO:0000259" key="1">
    <source>
        <dbReference type="Pfam" id="PF12657"/>
    </source>
</evidence>
<gene>
    <name evidence="3" type="ORF">BGW38_000760</name>
</gene>
<dbReference type="GO" id="GO:0000127">
    <property type="term" value="C:transcription factor TFIIIC complex"/>
    <property type="evidence" value="ECO:0007669"/>
    <property type="project" value="InterPro"/>
</dbReference>
<evidence type="ECO:0000313" key="3">
    <source>
        <dbReference type="EMBL" id="KAF9585784.1"/>
    </source>
</evidence>
<dbReference type="InterPro" id="IPR024764">
    <property type="entry name" value="TFIIIC_Znf"/>
</dbReference>
<dbReference type="EMBL" id="JAABOA010000122">
    <property type="protein sequence ID" value="KAF9585784.1"/>
    <property type="molecule type" value="Genomic_DNA"/>
</dbReference>
<sequence>MNMELEFSSRPRRPGSLIWSEDNIAALVTPSTLHIFTPTLGGILDLSKVKFLKTAATPLSIENDSPPWKLKLNVANMRNAVSTGTIDFLAAAWSPTGCTQRKGCMLACITSRHSVFIYTSGISHMNRQWEKSIVLDKTIATHWKAGTEVDPDMADKLETASLAWSPKIFTNGIGSLLALGNKAGSITLWKVTDPNDIQCVSSWDIPSRNWVTRLSWSPWIIEGDHYTSILAFATAEGIVGARKVKFHSSSPLASIQVSEDLIDCSGQGLHPCLILRWQPRLIGAAETSCLLAFNRGNRLNVWDPETNKVLVWRRPIAKTISEISWDTTSNKLFIFFMDGKHCVLCVNEDDLTIDEDLVDFVNQSIISRCHVQTMTNIKQEDGDADIAADDAEDESSSGVGSKLQLHIISGDRSAEGMHIATVYCVTSPFQMEFQRERYESCTLVLSKVHRDTDEATKDLLLGRLMSQLTVSGICLQKNPASYLWDILVLLGDSFVKRQDGTLFQELVKSEYIELSKESKAKEAFSKAEAIRTTQTTLKERLEWAIFEKPEFGVDRFVVYVWNQFKDLPILESIKDQLQEAALAAEQKIQRHVLKSILQLFDEQQSLSGTGTRVLNEQDQLLLQLLSNSVLLFHKEDTDLVSLAEKVQRVIRSKRQGSGKTASESGQVQEICPACDAEIEHENDSKATCSNNHSWQRCSVTSLLISDFHPRTCLGCSRKSLQALEPEVPDSSSSEAIEPSWLDAVLRACSVCCYCGGRFFNVLWRKGK</sequence>
<dbReference type="Pfam" id="PF12657">
    <property type="entry name" value="TFIIIC_delta"/>
    <property type="match status" value="1"/>
</dbReference>
<reference evidence="3" key="1">
    <citation type="journal article" date="2020" name="Fungal Divers.">
        <title>Resolving the Mortierellaceae phylogeny through synthesis of multi-gene phylogenetics and phylogenomics.</title>
        <authorList>
            <person name="Vandepol N."/>
            <person name="Liber J."/>
            <person name="Desiro A."/>
            <person name="Na H."/>
            <person name="Kennedy M."/>
            <person name="Barry K."/>
            <person name="Grigoriev I.V."/>
            <person name="Miller A.N."/>
            <person name="O'Donnell K."/>
            <person name="Stajich J.E."/>
            <person name="Bonito G."/>
        </authorList>
    </citation>
    <scope>NUCLEOTIDE SEQUENCE</scope>
    <source>
        <strain evidence="3">KOD1015</strain>
    </source>
</reference>
<keyword evidence="4" id="KW-1185">Reference proteome</keyword>
<evidence type="ECO:0008006" key="5">
    <source>
        <dbReference type="Google" id="ProtNLM"/>
    </source>
</evidence>
<dbReference type="Proteomes" id="UP000780801">
    <property type="component" value="Unassembled WGS sequence"/>
</dbReference>
<dbReference type="Gene3D" id="2.130.10.10">
    <property type="entry name" value="YVTN repeat-like/Quinoprotein amine dehydrogenase"/>
    <property type="match status" value="1"/>
</dbReference>
<name>A0A9P6G2A0_9FUNG</name>
<dbReference type="AlphaFoldDB" id="A0A9P6G2A0"/>
<dbReference type="GO" id="GO:0004402">
    <property type="term" value="F:histone acetyltransferase activity"/>
    <property type="evidence" value="ECO:0007669"/>
    <property type="project" value="InterPro"/>
</dbReference>
<organism evidence="3 4">
    <name type="scientific">Lunasporangiospora selenospora</name>
    <dbReference type="NCBI Taxonomy" id="979761"/>
    <lineage>
        <taxon>Eukaryota</taxon>
        <taxon>Fungi</taxon>
        <taxon>Fungi incertae sedis</taxon>
        <taxon>Mucoromycota</taxon>
        <taxon>Mortierellomycotina</taxon>
        <taxon>Mortierellomycetes</taxon>
        <taxon>Mortierellales</taxon>
        <taxon>Mortierellaceae</taxon>
        <taxon>Lunasporangiospora</taxon>
    </lineage>
</organism>
<dbReference type="OrthoDB" id="6021743at2759"/>
<feature type="domain" description="Transcription factor IIIC 90kDa subunit N-terminal" evidence="1">
    <location>
        <begin position="19"/>
        <end position="299"/>
    </location>
</feature>
<evidence type="ECO:0000313" key="4">
    <source>
        <dbReference type="Proteomes" id="UP000780801"/>
    </source>
</evidence>
<dbReference type="Pfam" id="PF12660">
    <property type="entry name" value="zf-TFIIIC"/>
    <property type="match status" value="1"/>
</dbReference>